<dbReference type="RefSeq" id="WP_165640243.1">
    <property type="nucleotide sequence ID" value="NZ_FNCF01000003.1"/>
</dbReference>
<dbReference type="PANTHER" id="PTHR43390:SF1">
    <property type="entry name" value="CHLOROPLAST PROCESSING PEPTIDASE"/>
    <property type="match status" value="1"/>
</dbReference>
<dbReference type="InterPro" id="IPR019757">
    <property type="entry name" value="Pept_S26A_signal_pept_1_Lys-AS"/>
</dbReference>
<proteinExistence type="inferred from homology"/>
<evidence type="ECO:0000256" key="5">
    <source>
        <dbReference type="ARBA" id="ARBA00022801"/>
    </source>
</evidence>
<dbReference type="PROSITE" id="PS00760">
    <property type="entry name" value="SPASE_I_2"/>
    <property type="match status" value="1"/>
</dbReference>
<evidence type="ECO:0000256" key="4">
    <source>
        <dbReference type="ARBA" id="ARBA00013208"/>
    </source>
</evidence>
<dbReference type="GO" id="GO:0009003">
    <property type="term" value="F:signal peptidase activity"/>
    <property type="evidence" value="ECO:0007669"/>
    <property type="project" value="UniProtKB-EC"/>
</dbReference>
<keyword evidence="10" id="KW-1185">Reference proteome</keyword>
<organism evidence="9 10">
    <name type="scientific">Klenkia brasiliensis</name>
    <dbReference type="NCBI Taxonomy" id="333142"/>
    <lineage>
        <taxon>Bacteria</taxon>
        <taxon>Bacillati</taxon>
        <taxon>Actinomycetota</taxon>
        <taxon>Actinomycetes</taxon>
        <taxon>Geodermatophilales</taxon>
        <taxon>Geodermatophilaceae</taxon>
        <taxon>Klenkia</taxon>
    </lineage>
</organism>
<comment type="subcellular location">
    <subcellularLocation>
        <location evidence="2">Cell membrane</location>
        <topology evidence="2">Single-pass type II membrane protein</topology>
    </subcellularLocation>
    <subcellularLocation>
        <location evidence="7">Membrane</location>
        <topology evidence="7">Single-pass type II membrane protein</topology>
    </subcellularLocation>
</comment>
<dbReference type="EMBL" id="FNCF01000003">
    <property type="protein sequence ID" value="SDG31383.1"/>
    <property type="molecule type" value="Genomic_DNA"/>
</dbReference>
<dbReference type="Gene3D" id="2.10.109.10">
    <property type="entry name" value="Umud Fragment, subunit A"/>
    <property type="match status" value="1"/>
</dbReference>
<evidence type="ECO:0000256" key="7">
    <source>
        <dbReference type="RuleBase" id="RU362042"/>
    </source>
</evidence>
<dbReference type="InterPro" id="IPR036286">
    <property type="entry name" value="LexA/Signal_pep-like_sf"/>
</dbReference>
<evidence type="ECO:0000313" key="9">
    <source>
        <dbReference type="EMBL" id="SDG31383.1"/>
    </source>
</evidence>
<dbReference type="NCBIfam" id="TIGR02227">
    <property type="entry name" value="sigpep_I_bact"/>
    <property type="match status" value="1"/>
</dbReference>
<dbReference type="InterPro" id="IPR019533">
    <property type="entry name" value="Peptidase_S26"/>
</dbReference>
<dbReference type="GO" id="GO:0005886">
    <property type="term" value="C:plasma membrane"/>
    <property type="evidence" value="ECO:0007669"/>
    <property type="project" value="UniProtKB-SubCell"/>
</dbReference>
<feature type="active site" evidence="6">
    <location>
        <position position="45"/>
    </location>
</feature>
<name>A0A1G7T7U3_9ACTN</name>
<evidence type="ECO:0000256" key="6">
    <source>
        <dbReference type="PIRSR" id="PIRSR600223-1"/>
    </source>
</evidence>
<dbReference type="GO" id="GO:0006465">
    <property type="term" value="P:signal peptide processing"/>
    <property type="evidence" value="ECO:0007669"/>
    <property type="project" value="InterPro"/>
</dbReference>
<dbReference type="PRINTS" id="PR00727">
    <property type="entry name" value="LEADERPTASE"/>
</dbReference>
<sequence>MDGVGHRRPRLSTCGTALAVTALLVVTASVLGVLPLQPVRTGSGSMAPAAPTGALLLVQHGAGQVGRRDVVTVSADVTGEPLVKRVVAVGGDEVAIEDGVLVVDGRPVCERDVDPDRLDGVWFGPVRVPAGSVFLLGDDRAGSVDSRVFGAVPVAALTGRVLLRLWPAPAALDDGLC</sequence>
<dbReference type="SUPFAM" id="SSF51306">
    <property type="entry name" value="LexA/Signal peptidase"/>
    <property type="match status" value="1"/>
</dbReference>
<evidence type="ECO:0000256" key="1">
    <source>
        <dbReference type="ARBA" id="ARBA00000677"/>
    </source>
</evidence>
<accession>A0A1G7T7U3</accession>
<reference evidence="10" key="1">
    <citation type="submission" date="2016-10" db="EMBL/GenBank/DDBJ databases">
        <authorList>
            <person name="Varghese N."/>
            <person name="Submissions S."/>
        </authorList>
    </citation>
    <scope>NUCLEOTIDE SEQUENCE [LARGE SCALE GENOMIC DNA]</scope>
    <source>
        <strain evidence="10">DSM 44526</strain>
    </source>
</reference>
<keyword evidence="5 7" id="KW-0378">Hydrolase</keyword>
<feature type="active site" evidence="6">
    <location>
        <position position="84"/>
    </location>
</feature>
<evidence type="ECO:0000256" key="3">
    <source>
        <dbReference type="ARBA" id="ARBA00009370"/>
    </source>
</evidence>
<dbReference type="EC" id="3.4.21.89" evidence="4 7"/>
<gene>
    <name evidence="9" type="ORF">SAMN05660324_2350</name>
</gene>
<dbReference type="CDD" id="cd06530">
    <property type="entry name" value="S26_SPase_I"/>
    <property type="match status" value="1"/>
</dbReference>
<comment type="similarity">
    <text evidence="3 7">Belongs to the peptidase S26 family.</text>
</comment>
<dbReference type="InterPro" id="IPR000223">
    <property type="entry name" value="Pept_S26A_signal_pept_1"/>
</dbReference>
<dbReference type="Proteomes" id="UP000198863">
    <property type="component" value="Unassembled WGS sequence"/>
</dbReference>
<comment type="catalytic activity">
    <reaction evidence="1 7">
        <text>Cleavage of hydrophobic, N-terminal signal or leader sequences from secreted and periplasmic proteins.</text>
        <dbReference type="EC" id="3.4.21.89"/>
    </reaction>
</comment>
<dbReference type="Pfam" id="PF10502">
    <property type="entry name" value="Peptidase_S26"/>
    <property type="match status" value="1"/>
</dbReference>
<protein>
    <recommendedName>
        <fullName evidence="4 7">Signal peptidase I</fullName>
        <ecNumber evidence="4 7">3.4.21.89</ecNumber>
    </recommendedName>
</protein>
<evidence type="ECO:0000313" key="10">
    <source>
        <dbReference type="Proteomes" id="UP000198863"/>
    </source>
</evidence>
<evidence type="ECO:0000259" key="8">
    <source>
        <dbReference type="Pfam" id="PF10502"/>
    </source>
</evidence>
<evidence type="ECO:0000256" key="2">
    <source>
        <dbReference type="ARBA" id="ARBA00004401"/>
    </source>
</evidence>
<dbReference type="GO" id="GO:0004252">
    <property type="term" value="F:serine-type endopeptidase activity"/>
    <property type="evidence" value="ECO:0007669"/>
    <property type="project" value="InterPro"/>
</dbReference>
<feature type="domain" description="Peptidase S26" evidence="8">
    <location>
        <begin position="20"/>
        <end position="166"/>
    </location>
</feature>
<keyword evidence="7" id="KW-0645">Protease</keyword>
<dbReference type="PANTHER" id="PTHR43390">
    <property type="entry name" value="SIGNAL PEPTIDASE I"/>
    <property type="match status" value="1"/>
</dbReference>
<dbReference type="AlphaFoldDB" id="A0A1G7T7U3"/>